<dbReference type="InterPro" id="IPR029526">
    <property type="entry name" value="PGBD"/>
</dbReference>
<feature type="non-terminal residue" evidence="3">
    <location>
        <position position="174"/>
    </location>
</feature>
<keyword evidence="1" id="KW-0472">Membrane</keyword>
<feature type="domain" description="PiggyBac transposable element-derived protein" evidence="2">
    <location>
        <begin position="2"/>
        <end position="98"/>
    </location>
</feature>
<accession>A0A080ZT00</accession>
<protein>
    <recommendedName>
        <fullName evidence="2">PiggyBac transposable element-derived protein domain-containing protein</fullName>
    </recommendedName>
</protein>
<keyword evidence="1" id="KW-1133">Transmembrane helix</keyword>
<feature type="transmembrane region" description="Helical" evidence="1">
    <location>
        <begin position="106"/>
        <end position="126"/>
    </location>
</feature>
<name>A0A080ZT00_PHYNI</name>
<evidence type="ECO:0000256" key="1">
    <source>
        <dbReference type="SAM" id="Phobius"/>
    </source>
</evidence>
<dbReference type="AlphaFoldDB" id="A0A080ZT00"/>
<dbReference type="Pfam" id="PF13843">
    <property type="entry name" value="DDE_Tnp_1_7"/>
    <property type="match status" value="1"/>
</dbReference>
<dbReference type="PANTHER" id="PTHR46599:SF3">
    <property type="entry name" value="PIGGYBAC TRANSPOSABLE ELEMENT-DERIVED PROTEIN 4"/>
    <property type="match status" value="1"/>
</dbReference>
<proteinExistence type="predicted"/>
<dbReference type="Proteomes" id="UP000028582">
    <property type="component" value="Unassembled WGS sequence"/>
</dbReference>
<dbReference type="OrthoDB" id="128286at2759"/>
<comment type="caution">
    <text evidence="3">The sequence shown here is derived from an EMBL/GenBank/DDBJ whole genome shotgun (WGS) entry which is preliminary data.</text>
</comment>
<sequence length="174" mass="19785">MTVGHRIAFDEGMIPMRSKYNPMRQYLRGKPHPWGTKCFLKCDADSGYCYRAEIYQGRLNSDSADLNQGPNAVLRNIEEVLDGLPKRRLIITNRFYSSRSMKMRKYYLTIFLGLIDMALINAYIIYRRVQAARAPGKAPPTHAEYMRLMQVALLSVGAADFEGDLSVRGLADTP</sequence>
<organism evidence="3 4">
    <name type="scientific">Phytophthora nicotianae P1976</name>
    <dbReference type="NCBI Taxonomy" id="1317066"/>
    <lineage>
        <taxon>Eukaryota</taxon>
        <taxon>Sar</taxon>
        <taxon>Stramenopiles</taxon>
        <taxon>Oomycota</taxon>
        <taxon>Peronosporomycetes</taxon>
        <taxon>Peronosporales</taxon>
        <taxon>Peronosporaceae</taxon>
        <taxon>Phytophthora</taxon>
    </lineage>
</organism>
<evidence type="ECO:0000259" key="2">
    <source>
        <dbReference type="Pfam" id="PF13843"/>
    </source>
</evidence>
<dbReference type="PANTHER" id="PTHR46599">
    <property type="entry name" value="PIGGYBAC TRANSPOSABLE ELEMENT-DERIVED PROTEIN 4"/>
    <property type="match status" value="1"/>
</dbReference>
<dbReference type="EMBL" id="ANJA01002503">
    <property type="protein sequence ID" value="ETO69761.1"/>
    <property type="molecule type" value="Genomic_DNA"/>
</dbReference>
<keyword evidence="1" id="KW-0812">Transmembrane</keyword>
<evidence type="ECO:0000313" key="3">
    <source>
        <dbReference type="EMBL" id="ETO69761.1"/>
    </source>
</evidence>
<evidence type="ECO:0000313" key="4">
    <source>
        <dbReference type="Proteomes" id="UP000028582"/>
    </source>
</evidence>
<reference evidence="3 4" key="1">
    <citation type="submission" date="2013-11" db="EMBL/GenBank/DDBJ databases">
        <title>The Genome Sequence of Phytophthora parasitica P1976.</title>
        <authorList>
            <consortium name="The Broad Institute Genomics Platform"/>
            <person name="Russ C."/>
            <person name="Tyler B."/>
            <person name="Panabieres F."/>
            <person name="Shan W."/>
            <person name="Tripathy S."/>
            <person name="Grunwald N."/>
            <person name="Machado M."/>
            <person name="Johnson C.S."/>
            <person name="Walker B."/>
            <person name="Young S."/>
            <person name="Zeng Q."/>
            <person name="Gargeya S."/>
            <person name="Fitzgerald M."/>
            <person name="Haas B."/>
            <person name="Abouelleil A."/>
            <person name="Allen A.W."/>
            <person name="Alvarado L."/>
            <person name="Arachchi H.M."/>
            <person name="Berlin A.M."/>
            <person name="Chapman S.B."/>
            <person name="Gainer-Dewar J."/>
            <person name="Goldberg J."/>
            <person name="Griggs A."/>
            <person name="Gujja S."/>
            <person name="Hansen M."/>
            <person name="Howarth C."/>
            <person name="Imamovic A."/>
            <person name="Ireland A."/>
            <person name="Larimer J."/>
            <person name="McCowan C."/>
            <person name="Murphy C."/>
            <person name="Pearson M."/>
            <person name="Poon T.W."/>
            <person name="Priest M."/>
            <person name="Roberts A."/>
            <person name="Saif S."/>
            <person name="Shea T."/>
            <person name="Sisk P."/>
            <person name="Sykes S."/>
            <person name="Wortman J."/>
            <person name="Nusbaum C."/>
            <person name="Birren B."/>
        </authorList>
    </citation>
    <scope>NUCLEOTIDE SEQUENCE [LARGE SCALE GENOMIC DNA]</scope>
    <source>
        <strain evidence="3 4">P1976</strain>
    </source>
</reference>
<gene>
    <name evidence="3" type="ORF">F444_13716</name>
</gene>